<evidence type="ECO:0000256" key="5">
    <source>
        <dbReference type="SAM" id="Phobius"/>
    </source>
</evidence>
<dbReference type="EMBL" id="CP045915">
    <property type="protein sequence ID" value="QGH34867.1"/>
    <property type="molecule type" value="Genomic_DNA"/>
</dbReference>
<keyword evidence="4 5" id="KW-0472">Membrane</keyword>
<gene>
    <name evidence="6" type="ORF">GI584_12840</name>
</gene>
<keyword evidence="2 5" id="KW-0812">Transmembrane</keyword>
<organism evidence="6 7">
    <name type="scientific">Gracilibacillus salitolerans</name>
    <dbReference type="NCBI Taxonomy" id="2663022"/>
    <lineage>
        <taxon>Bacteria</taxon>
        <taxon>Bacillati</taxon>
        <taxon>Bacillota</taxon>
        <taxon>Bacilli</taxon>
        <taxon>Bacillales</taxon>
        <taxon>Bacillaceae</taxon>
        <taxon>Gracilibacillus</taxon>
    </lineage>
</organism>
<comment type="subcellular location">
    <subcellularLocation>
        <location evidence="1">Membrane</location>
        <topology evidence="1">Multi-pass membrane protein</topology>
    </subcellularLocation>
</comment>
<dbReference type="RefSeq" id="WP_153791466.1">
    <property type="nucleotide sequence ID" value="NZ_CP045915.1"/>
</dbReference>
<sequence>MQQKARFIYDMAMILLVMVTILTLWVDHMVNSTINLIVWLVFLIDYIIRIILAEKKWQFIKKNPFLLLAVIPFDQFFQVARIVRLFYLFRIKTITKYYITPYIKQLTYTKKIILLLSVPALLLIETIVIWKMGNKLEFWQDAFIVVFQHLFIFANSLESINHFPSILLLTITSIFGVIIQGLVLQWLFDKLEDIWHKRKHIFSSTKSGG</sequence>
<keyword evidence="3 5" id="KW-1133">Transmembrane helix</keyword>
<feature type="transmembrane region" description="Helical" evidence="5">
    <location>
        <begin position="166"/>
        <end position="188"/>
    </location>
</feature>
<evidence type="ECO:0000313" key="7">
    <source>
        <dbReference type="Proteomes" id="UP000339690"/>
    </source>
</evidence>
<dbReference type="SUPFAM" id="SSF81324">
    <property type="entry name" value="Voltage-gated potassium channels"/>
    <property type="match status" value="1"/>
</dbReference>
<dbReference type="Gene3D" id="1.20.120.350">
    <property type="entry name" value="Voltage-gated potassium channels. Chain C"/>
    <property type="match status" value="1"/>
</dbReference>
<protein>
    <submittedName>
        <fullName evidence="6">Transporter</fullName>
    </submittedName>
</protein>
<accession>A0A5Q2TL96</accession>
<proteinExistence type="predicted"/>
<feature type="transmembrane region" description="Helical" evidence="5">
    <location>
        <begin position="7"/>
        <end position="26"/>
    </location>
</feature>
<reference evidence="6 7" key="1">
    <citation type="submission" date="2019-11" db="EMBL/GenBank/DDBJ databases">
        <title>Gracilibacillus salitolerans sp. nov., a moderate halophile isolated from a saline soil in northwest China.</title>
        <authorList>
            <person name="Gan L."/>
        </authorList>
    </citation>
    <scope>NUCLEOTIDE SEQUENCE [LARGE SCALE GENOMIC DNA]</scope>
    <source>
        <strain evidence="6 7">SCU50</strain>
    </source>
</reference>
<evidence type="ECO:0000256" key="2">
    <source>
        <dbReference type="ARBA" id="ARBA00022692"/>
    </source>
</evidence>
<dbReference type="InterPro" id="IPR027359">
    <property type="entry name" value="Volt_channel_dom_sf"/>
</dbReference>
<name>A0A5Q2TL96_9BACI</name>
<dbReference type="AlphaFoldDB" id="A0A5Q2TL96"/>
<dbReference type="GO" id="GO:0016020">
    <property type="term" value="C:membrane"/>
    <property type="evidence" value="ECO:0007669"/>
    <property type="project" value="UniProtKB-SubCell"/>
</dbReference>
<evidence type="ECO:0000256" key="3">
    <source>
        <dbReference type="ARBA" id="ARBA00022989"/>
    </source>
</evidence>
<dbReference type="KEGG" id="grc:GI584_12840"/>
<evidence type="ECO:0000313" key="6">
    <source>
        <dbReference type="EMBL" id="QGH34867.1"/>
    </source>
</evidence>
<keyword evidence="7" id="KW-1185">Reference proteome</keyword>
<feature type="transmembrane region" description="Helical" evidence="5">
    <location>
        <begin position="112"/>
        <end position="130"/>
    </location>
</feature>
<dbReference type="Proteomes" id="UP000339690">
    <property type="component" value="Chromosome"/>
</dbReference>
<evidence type="ECO:0000256" key="1">
    <source>
        <dbReference type="ARBA" id="ARBA00004141"/>
    </source>
</evidence>
<evidence type="ECO:0000256" key="4">
    <source>
        <dbReference type="ARBA" id="ARBA00023136"/>
    </source>
</evidence>
<feature type="transmembrane region" description="Helical" evidence="5">
    <location>
        <begin position="32"/>
        <end position="52"/>
    </location>
</feature>